<dbReference type="InterPro" id="IPR007540">
    <property type="entry name" value="Fimbrial_CS1-type"/>
</dbReference>
<evidence type="ECO:0008006" key="4">
    <source>
        <dbReference type="Google" id="ProtNLM"/>
    </source>
</evidence>
<gene>
    <name evidence="2" type="ORF">DM819_03650</name>
</gene>
<comment type="caution">
    <text evidence="2">The sequence shown here is derived from an EMBL/GenBank/DDBJ whole genome shotgun (WGS) entry which is preliminary data.</text>
</comment>
<keyword evidence="1" id="KW-0732">Signal</keyword>
<name>A0ABD6MXW7_9PSED</name>
<accession>A0ABD6MXW7</accession>
<dbReference type="Pfam" id="PF04449">
    <property type="entry name" value="Fimbrial_CS1"/>
    <property type="match status" value="1"/>
</dbReference>
<protein>
    <recommendedName>
        <fullName evidence="4">Adhesin</fullName>
    </recommendedName>
</protein>
<dbReference type="EMBL" id="QJRE01000087">
    <property type="protein sequence ID" value="NWL44980.1"/>
    <property type="molecule type" value="Genomic_DNA"/>
</dbReference>
<dbReference type="RefSeq" id="WP_047605291.1">
    <property type="nucleotide sequence ID" value="NZ_QJRE01000087.1"/>
</dbReference>
<dbReference type="Proteomes" id="UP000704738">
    <property type="component" value="Unassembled WGS sequence"/>
</dbReference>
<dbReference type="Gene3D" id="2.60.40.2040">
    <property type="entry name" value="CFA/I fimbrial subunit E, pilin domain"/>
    <property type="match status" value="1"/>
</dbReference>
<reference evidence="2 3" key="1">
    <citation type="submission" date="2018-06" db="EMBL/GenBank/DDBJ databases">
        <title>Bacteria isolated from soil of Wuhan.</title>
        <authorList>
            <person name="Xiang W."/>
            <person name="Huang C."/>
        </authorList>
    </citation>
    <scope>NUCLEOTIDE SEQUENCE [LARGE SCALE GENOMIC DNA]</scope>
    <source>
        <strain evidence="3">xwS4</strain>
    </source>
</reference>
<feature type="chain" id="PRO_5044849856" description="Adhesin" evidence="1">
    <location>
        <begin position="21"/>
        <end position="164"/>
    </location>
</feature>
<evidence type="ECO:0000313" key="2">
    <source>
        <dbReference type="EMBL" id="NWL44980.1"/>
    </source>
</evidence>
<dbReference type="AlphaFoldDB" id="A0ABD6MXW7"/>
<feature type="signal peptide" evidence="1">
    <location>
        <begin position="1"/>
        <end position="20"/>
    </location>
</feature>
<evidence type="ECO:0000313" key="3">
    <source>
        <dbReference type="Proteomes" id="UP000704738"/>
    </source>
</evidence>
<organism evidence="2 3">
    <name type="scientific">Pseudomonas hunanensis</name>
    <dbReference type="NCBI Taxonomy" id="1247546"/>
    <lineage>
        <taxon>Bacteria</taxon>
        <taxon>Pseudomonadati</taxon>
        <taxon>Pseudomonadota</taxon>
        <taxon>Gammaproteobacteria</taxon>
        <taxon>Pseudomonadales</taxon>
        <taxon>Pseudomonadaceae</taxon>
        <taxon>Pseudomonas</taxon>
    </lineage>
</organism>
<evidence type="ECO:0000256" key="1">
    <source>
        <dbReference type="SAM" id="SignalP"/>
    </source>
</evidence>
<proteinExistence type="predicted"/>
<sequence length="164" mass="17457">MKSSVLAIPFFAMFAGVAVASVPDPISHDISVTAVIPGNDFSVEPVGDWVRDGVTLQYQPQAEQFTKVTENFMAQSDVGAIQAKLLQTAELQEQSNVDQKIALVITVGDKPLSLAPQEVMDAEDAKGGKELPIAFEAVKPEGGFVKGDYNGVVKVLFETSSTSL</sequence>